<feature type="domain" description="YdbS-like PH" evidence="2">
    <location>
        <begin position="50"/>
        <end position="102"/>
    </location>
</feature>
<dbReference type="Proteomes" id="UP001162175">
    <property type="component" value="Unassembled WGS sequence"/>
</dbReference>
<gene>
    <name evidence="3" type="ORF">DCBHLPFO_00616</name>
</gene>
<evidence type="ECO:0000313" key="4">
    <source>
        <dbReference type="Proteomes" id="UP001162175"/>
    </source>
</evidence>
<organism evidence="3 4">
    <name type="scientific">Mycoplasmopsis arginini</name>
    <name type="common">Mycoplasma arginini</name>
    <dbReference type="NCBI Taxonomy" id="2094"/>
    <lineage>
        <taxon>Bacteria</taxon>
        <taxon>Bacillati</taxon>
        <taxon>Mycoplasmatota</taxon>
        <taxon>Mycoplasmoidales</taxon>
        <taxon>Metamycoplasmataceae</taxon>
        <taxon>Mycoplasmopsis</taxon>
    </lineage>
</organism>
<keyword evidence="1" id="KW-1133">Transmembrane helix</keyword>
<keyword evidence="1" id="KW-0472">Membrane</keyword>
<comment type="caution">
    <text evidence="3">The sequence shown here is derived from an EMBL/GenBank/DDBJ whole genome shotgun (WGS) entry which is preliminary data.</text>
</comment>
<evidence type="ECO:0000259" key="2">
    <source>
        <dbReference type="Pfam" id="PF03703"/>
    </source>
</evidence>
<feature type="transmembrane region" description="Helical" evidence="1">
    <location>
        <begin position="20"/>
        <end position="41"/>
    </location>
</feature>
<evidence type="ECO:0000313" key="3">
    <source>
        <dbReference type="EMBL" id="MDI3349612.1"/>
    </source>
</evidence>
<name>A0AA43U1P1_MYCAR</name>
<evidence type="ECO:0000256" key="1">
    <source>
        <dbReference type="SAM" id="Phobius"/>
    </source>
</evidence>
<dbReference type="Pfam" id="PF03703">
    <property type="entry name" value="bPH_2"/>
    <property type="match status" value="1"/>
</dbReference>
<proteinExistence type="predicted"/>
<accession>A0AA43U1P1</accession>
<reference evidence="3" key="1">
    <citation type="submission" date="2022-11" db="EMBL/GenBank/DDBJ databases">
        <title>Draft genome of Mycoplasma arginini isolated from fly.</title>
        <authorList>
            <person name="Severgnini M."/>
            <person name="Gioia G."/>
            <person name="Cremonesi P."/>
            <person name="Moroni P."/>
            <person name="Addis M.F."/>
            <person name="Castiglioni B."/>
        </authorList>
    </citation>
    <scope>NUCLEOTIDE SEQUENCE</scope>
    <source>
        <strain evidence="3">QMP CG1-1632</strain>
    </source>
</reference>
<dbReference type="AlphaFoldDB" id="A0AA43U1P1"/>
<dbReference type="InterPro" id="IPR005182">
    <property type="entry name" value="YdbS-like_PH"/>
</dbReference>
<protein>
    <recommendedName>
        <fullName evidence="2">YdbS-like PH domain-containing protein</fullName>
    </recommendedName>
</protein>
<dbReference type="EMBL" id="JAPFAR010000059">
    <property type="protein sequence ID" value="MDI3349612.1"/>
    <property type="molecule type" value="Genomic_DNA"/>
</dbReference>
<keyword evidence="1" id="KW-0812">Transmembrane</keyword>
<sequence length="144" mass="16750">MFDPMDNIELTLKPSQWINAGWVIFGVLGMPLVFPPIIALWKILEVSCHRYDFYDDLILERQGVINVITNEIHYHRIKAVSMEEPILYRIVGLSTLHIRTSDPFIPELDIKAIPVGKTLMRDLKNIVKVSKKREGVREFDMFNL</sequence>